<dbReference type="Gene3D" id="3.10.129.10">
    <property type="entry name" value="Hotdog Thioesterase"/>
    <property type="match status" value="1"/>
</dbReference>
<dbReference type="EMBL" id="CP152276">
    <property type="protein sequence ID" value="XAE41965.1"/>
    <property type="molecule type" value="Genomic_DNA"/>
</dbReference>
<sequence>MLHEDAPLALFRREVGGSGTEFSFVIQADHVLMDEHFPDFPVAPGSQVLNFIWQEICPSSTAYERAGVDVIDARFQLPCQAGIRLTCSSSNIVLAGAMRRRVRVTGPDGRVHLQAILSAPDPSRGSPGLLPADRPGAVEVAS</sequence>
<dbReference type="RefSeq" id="WP_342627783.1">
    <property type="nucleotide sequence ID" value="NZ_CP152276.1"/>
</dbReference>
<evidence type="ECO:0008006" key="3">
    <source>
        <dbReference type="Google" id="ProtNLM"/>
    </source>
</evidence>
<name>A0ABZ3D2U4_9PROT</name>
<dbReference type="InterPro" id="IPR029069">
    <property type="entry name" value="HotDog_dom_sf"/>
</dbReference>
<organism evidence="1 2">
    <name type="scientific">Nguyenibacter vanlangensis</name>
    <dbReference type="NCBI Taxonomy" id="1216886"/>
    <lineage>
        <taxon>Bacteria</taxon>
        <taxon>Pseudomonadati</taxon>
        <taxon>Pseudomonadota</taxon>
        <taxon>Alphaproteobacteria</taxon>
        <taxon>Acetobacterales</taxon>
        <taxon>Acetobacteraceae</taxon>
        <taxon>Nguyenibacter</taxon>
    </lineage>
</organism>
<proteinExistence type="predicted"/>
<keyword evidence="2" id="KW-1185">Reference proteome</keyword>
<accession>A0ABZ3D2U4</accession>
<gene>
    <name evidence="1" type="ORF">AAC691_17050</name>
</gene>
<evidence type="ECO:0000313" key="2">
    <source>
        <dbReference type="Proteomes" id="UP001449795"/>
    </source>
</evidence>
<dbReference type="SUPFAM" id="SSF54637">
    <property type="entry name" value="Thioesterase/thiol ester dehydrase-isomerase"/>
    <property type="match status" value="1"/>
</dbReference>
<evidence type="ECO:0000313" key="1">
    <source>
        <dbReference type="EMBL" id="XAE41965.1"/>
    </source>
</evidence>
<protein>
    <recommendedName>
        <fullName evidence="3">3-hydroxyacyl-[acyl-carrier-protein] dehydratase</fullName>
    </recommendedName>
</protein>
<dbReference type="Proteomes" id="UP001449795">
    <property type="component" value="Chromosome"/>
</dbReference>
<reference evidence="1 2" key="1">
    <citation type="submission" date="2024-04" db="EMBL/GenBank/DDBJ databases">
        <title>Complete genome sequence of Nguyenibacter vanlangesis HBCM-1154, a strain capable of nitrogen fixation, IAA production, and phosphorus solubilization isolated from sugarcane soil.</title>
        <authorList>
            <person name="MY HANH P."/>
        </authorList>
    </citation>
    <scope>NUCLEOTIDE SEQUENCE [LARGE SCALE GENOMIC DNA]</scope>
    <source>
        <strain evidence="1 2">HBCM 1154</strain>
    </source>
</reference>